<evidence type="ECO:0000313" key="3">
    <source>
        <dbReference type="Proteomes" id="UP000240760"/>
    </source>
</evidence>
<dbReference type="STRING" id="983965.A0A2T4C260"/>
<feature type="region of interest" description="Disordered" evidence="1">
    <location>
        <begin position="281"/>
        <end position="339"/>
    </location>
</feature>
<dbReference type="EMBL" id="KZ679133">
    <property type="protein sequence ID" value="PTB75671.1"/>
    <property type="molecule type" value="Genomic_DNA"/>
</dbReference>
<accession>A0A2T4C260</accession>
<feature type="compositionally biased region" description="Low complexity" evidence="1">
    <location>
        <begin position="281"/>
        <end position="291"/>
    </location>
</feature>
<gene>
    <name evidence="2" type="ORF">M440DRAFT_355973</name>
</gene>
<dbReference type="Proteomes" id="UP000240760">
    <property type="component" value="Unassembled WGS sequence"/>
</dbReference>
<protein>
    <recommendedName>
        <fullName evidence="4">Myb-like domain-containing protein</fullName>
    </recommendedName>
</protein>
<reference evidence="2 3" key="1">
    <citation type="submission" date="2016-07" db="EMBL/GenBank/DDBJ databases">
        <title>Multiple horizontal gene transfer events from other fungi enriched the ability of initially mycotrophic Trichoderma (Ascomycota) to feed on dead plant biomass.</title>
        <authorList>
            <consortium name="DOE Joint Genome Institute"/>
            <person name="Aerts A."/>
            <person name="Atanasova L."/>
            <person name="Chenthamara K."/>
            <person name="Zhang J."/>
            <person name="Grujic M."/>
            <person name="Henrissat B."/>
            <person name="Kuo A."/>
            <person name="Salamov A."/>
            <person name="Lipzen A."/>
            <person name="Labutti K."/>
            <person name="Barry K."/>
            <person name="Miao Y."/>
            <person name="Rahimi M.J."/>
            <person name="Shen Q."/>
            <person name="Grigoriev I.V."/>
            <person name="Kubicek C.P."/>
            <person name="Druzhinina I.S."/>
        </authorList>
    </citation>
    <scope>NUCLEOTIDE SEQUENCE [LARGE SCALE GENOMIC DNA]</scope>
    <source>
        <strain evidence="2 3">ATCC 18648</strain>
    </source>
</reference>
<feature type="compositionally biased region" description="Basic and acidic residues" evidence="1">
    <location>
        <begin position="480"/>
        <end position="490"/>
    </location>
</feature>
<keyword evidence="3" id="KW-1185">Reference proteome</keyword>
<evidence type="ECO:0000256" key="1">
    <source>
        <dbReference type="SAM" id="MobiDB-lite"/>
    </source>
</evidence>
<feature type="compositionally biased region" description="Basic residues" evidence="1">
    <location>
        <begin position="292"/>
        <end position="302"/>
    </location>
</feature>
<organism evidence="2 3">
    <name type="scientific">Trichoderma longibrachiatum ATCC 18648</name>
    <dbReference type="NCBI Taxonomy" id="983965"/>
    <lineage>
        <taxon>Eukaryota</taxon>
        <taxon>Fungi</taxon>
        <taxon>Dikarya</taxon>
        <taxon>Ascomycota</taxon>
        <taxon>Pezizomycotina</taxon>
        <taxon>Sordariomycetes</taxon>
        <taxon>Hypocreomycetidae</taxon>
        <taxon>Hypocreales</taxon>
        <taxon>Hypocreaceae</taxon>
        <taxon>Trichoderma</taxon>
    </lineage>
</organism>
<feature type="compositionally biased region" description="Polar residues" evidence="1">
    <location>
        <begin position="1"/>
        <end position="10"/>
    </location>
</feature>
<feature type="compositionally biased region" description="Polar residues" evidence="1">
    <location>
        <begin position="36"/>
        <end position="50"/>
    </location>
</feature>
<name>A0A2T4C260_TRILO</name>
<feature type="compositionally biased region" description="Acidic residues" evidence="1">
    <location>
        <begin position="456"/>
        <end position="475"/>
    </location>
</feature>
<evidence type="ECO:0008006" key="4">
    <source>
        <dbReference type="Google" id="ProtNLM"/>
    </source>
</evidence>
<evidence type="ECO:0000313" key="2">
    <source>
        <dbReference type="EMBL" id="PTB75671.1"/>
    </source>
</evidence>
<feature type="compositionally biased region" description="Acidic residues" evidence="1">
    <location>
        <begin position="491"/>
        <end position="509"/>
    </location>
</feature>
<dbReference type="AlphaFoldDB" id="A0A2T4C260"/>
<sequence>MSHIPANNNMDSREHPDTNDADTQGYGTYAFPNGQAAENPSRTAGNDTTQGHGLIYDHEFDPNCLDCQRRTFELLNLQSHAPSGIASSVYSNPGQQFAEYPTMTMGDDTVFQSLSDFEDVNFFNQPYLLQAQVDEQLHFQQQQQQQQQQQYHQQHQLDFSSVVPPSGFTDPFEPQQQQHHDEAIEPPRFHYDPPPVEFPDYSSFNFNTLPHRPAQQPIAGEPWMPAVDNTLFAPALPETIKNEIDEAAGIPIILTQPTDTMTMATLTQTQNPSMLEPVAAAATAGSLAPPSRHSHAPSRPPRRLLPAASLRRPVHRQPEVRARRSPVIQMSPQAAAERAAKDRFLVQSRREGVSYKDIKRLGNFKEAESTLRGRYRTLTKEKKDRQRDPKWNDLDDHLLKEAVRVLAHGQHPDRAKLSWMAVSVYIKEHGGYEFGYSTCHKRWMRFEAAGQLGDTGYDDSWEDEDEEDDHTDEGYGESQVDEHEQGHESNDQNEDDDEDEDENSEVAEE</sequence>
<proteinExistence type="predicted"/>
<dbReference type="OrthoDB" id="3439209at2759"/>
<feature type="region of interest" description="Disordered" evidence="1">
    <location>
        <begin position="1"/>
        <end position="50"/>
    </location>
</feature>
<feature type="region of interest" description="Disordered" evidence="1">
    <location>
        <begin position="455"/>
        <end position="509"/>
    </location>
</feature>